<dbReference type="Gene3D" id="2.40.10.10">
    <property type="entry name" value="Trypsin-like serine proteases"/>
    <property type="match status" value="2"/>
</dbReference>
<name>A0ABN8LAP2_9CNID</name>
<gene>
    <name evidence="7" type="ORF">PEVE_00033516</name>
</gene>
<dbReference type="EMBL" id="CALNXI010000005">
    <property type="protein sequence ID" value="CAH3014031.1"/>
    <property type="molecule type" value="Genomic_DNA"/>
</dbReference>
<keyword evidence="1 5" id="KW-0645">Protease</keyword>
<feature type="non-terminal residue" evidence="7">
    <location>
        <position position="1"/>
    </location>
</feature>
<dbReference type="PROSITE" id="PS00135">
    <property type="entry name" value="TRYPSIN_SER"/>
    <property type="match status" value="2"/>
</dbReference>
<dbReference type="InterPro" id="IPR018114">
    <property type="entry name" value="TRYPSIN_HIS"/>
</dbReference>
<dbReference type="PANTHER" id="PTHR24264">
    <property type="entry name" value="TRYPSIN-RELATED"/>
    <property type="match status" value="1"/>
</dbReference>
<dbReference type="InterPro" id="IPR001254">
    <property type="entry name" value="Trypsin_dom"/>
</dbReference>
<evidence type="ECO:0000256" key="2">
    <source>
        <dbReference type="ARBA" id="ARBA00022801"/>
    </source>
</evidence>
<evidence type="ECO:0000313" key="7">
    <source>
        <dbReference type="EMBL" id="CAH3014031.1"/>
    </source>
</evidence>
<organism evidence="7 8">
    <name type="scientific">Porites evermanni</name>
    <dbReference type="NCBI Taxonomy" id="104178"/>
    <lineage>
        <taxon>Eukaryota</taxon>
        <taxon>Metazoa</taxon>
        <taxon>Cnidaria</taxon>
        <taxon>Anthozoa</taxon>
        <taxon>Hexacorallia</taxon>
        <taxon>Scleractinia</taxon>
        <taxon>Fungiina</taxon>
        <taxon>Poritidae</taxon>
        <taxon>Porites</taxon>
    </lineage>
</organism>
<dbReference type="InterPro" id="IPR043504">
    <property type="entry name" value="Peptidase_S1_PA_chymotrypsin"/>
</dbReference>
<dbReference type="PRINTS" id="PR00722">
    <property type="entry name" value="CHYMOTRYPSIN"/>
</dbReference>
<reference evidence="7 8" key="1">
    <citation type="submission" date="2022-05" db="EMBL/GenBank/DDBJ databases">
        <authorList>
            <consortium name="Genoscope - CEA"/>
            <person name="William W."/>
        </authorList>
    </citation>
    <scope>NUCLEOTIDE SEQUENCE [LARGE SCALE GENOMIC DNA]</scope>
</reference>
<keyword evidence="2 5" id="KW-0378">Hydrolase</keyword>
<keyword evidence="8" id="KW-1185">Reference proteome</keyword>
<accession>A0ABN8LAP2</accession>
<feature type="domain" description="Peptidase S1" evidence="6">
    <location>
        <begin position="279"/>
        <end position="522"/>
    </location>
</feature>
<evidence type="ECO:0000256" key="3">
    <source>
        <dbReference type="ARBA" id="ARBA00022825"/>
    </source>
</evidence>
<feature type="domain" description="Peptidase S1" evidence="6">
    <location>
        <begin position="17"/>
        <end position="251"/>
    </location>
</feature>
<dbReference type="InterPro" id="IPR001314">
    <property type="entry name" value="Peptidase_S1A"/>
</dbReference>
<dbReference type="SUPFAM" id="SSF50494">
    <property type="entry name" value="Trypsin-like serine proteases"/>
    <property type="match status" value="2"/>
</dbReference>
<comment type="caution">
    <text evidence="7">The sequence shown here is derived from an EMBL/GenBank/DDBJ whole genome shotgun (WGS) entry which is preliminary data.</text>
</comment>
<evidence type="ECO:0000256" key="4">
    <source>
        <dbReference type="ARBA" id="ARBA00023157"/>
    </source>
</evidence>
<dbReference type="InterPro" id="IPR033116">
    <property type="entry name" value="TRYPSIN_SER"/>
</dbReference>
<dbReference type="InterPro" id="IPR050127">
    <property type="entry name" value="Serine_Proteases_S1"/>
</dbReference>
<keyword evidence="4" id="KW-1015">Disulfide bond</keyword>
<dbReference type="InterPro" id="IPR009003">
    <property type="entry name" value="Peptidase_S1_PA"/>
</dbReference>
<evidence type="ECO:0000259" key="6">
    <source>
        <dbReference type="PROSITE" id="PS50240"/>
    </source>
</evidence>
<dbReference type="SMART" id="SM00020">
    <property type="entry name" value="Tryp_SPc"/>
    <property type="match status" value="2"/>
</dbReference>
<dbReference type="PANTHER" id="PTHR24264:SF54">
    <property type="entry name" value="PEPTIDASE S1 DOMAIN-CONTAINING PROTEIN"/>
    <property type="match status" value="1"/>
</dbReference>
<dbReference type="PROSITE" id="PS50240">
    <property type="entry name" value="TRYPSIN_DOM"/>
    <property type="match status" value="2"/>
</dbReference>
<dbReference type="Proteomes" id="UP001159427">
    <property type="component" value="Unassembled WGS sequence"/>
</dbReference>
<dbReference type="PROSITE" id="PS00134">
    <property type="entry name" value="TRYPSIN_HIS"/>
    <property type="match status" value="2"/>
</dbReference>
<protein>
    <recommendedName>
        <fullName evidence="6">Peptidase S1 domain-containing protein</fullName>
    </recommendedName>
</protein>
<evidence type="ECO:0000313" key="8">
    <source>
        <dbReference type="Proteomes" id="UP001159427"/>
    </source>
</evidence>
<sequence length="522" mass="56504">TFSEPKSCGIRNAHGRIVGGTVALKNSWPWQAMLISYGIQFCGGSLIHPFWVLTAAHCIEHESTASFYIRLGAHNRSNADTGTEQDVRVAKIVVHPNYNKPIALSKDIALLKLAKPARLGKGIGIVCLEDNEYDLPINKHSKCYITGWGKLSSGGGQPDVLMQASVPLVSEEKCLKTYPNQIDDSMLCAGLDKGGVDACQGDSGGPLVCEHHHHWYLEGATSWGWGCAKPGKYGVYAKVRHFRRWIMNTIAPGSGMFNESIPFIGPSSQCGVSSMQSRVIGGVDAKIGSWPWQVALLRGESKVFSCGGSLIAPDWVVTAAHCIVPGSSADYYTIRLGEYHRIRVEGNEQDIKGKQIITHPGYNSPSPFNNDIALIQLEKPASLNSKVGIVCLPKPNEMAFSRKSCYITGWGKIKHPGSSHIILQQAKIPPVNNTACAAKLANSSGVGSLRITPEMLCAGEKGLNVGGCHGDSGGPYVCQESNKRWVLQGVVSWGSPQCSALGRYTVFARVAKFRKWIDDFVN</sequence>
<evidence type="ECO:0000256" key="5">
    <source>
        <dbReference type="RuleBase" id="RU363034"/>
    </source>
</evidence>
<dbReference type="CDD" id="cd00190">
    <property type="entry name" value="Tryp_SPc"/>
    <property type="match status" value="2"/>
</dbReference>
<evidence type="ECO:0000256" key="1">
    <source>
        <dbReference type="ARBA" id="ARBA00022670"/>
    </source>
</evidence>
<dbReference type="Pfam" id="PF00089">
    <property type="entry name" value="Trypsin"/>
    <property type="match status" value="2"/>
</dbReference>
<keyword evidence="3 5" id="KW-0720">Serine protease</keyword>
<proteinExistence type="predicted"/>